<evidence type="ECO:0000256" key="1">
    <source>
        <dbReference type="SAM" id="MobiDB-lite"/>
    </source>
</evidence>
<name>A0A1H1TNW2_BRESA</name>
<reference evidence="2" key="1">
    <citation type="submission" date="2016-10" db="EMBL/GenBank/DDBJ databases">
        <authorList>
            <person name="Varghese N."/>
            <person name="Submissions S."/>
        </authorList>
    </citation>
    <scope>NUCLEOTIDE SEQUENCE [LARGE SCALE GENOMIC DNA]</scope>
    <source>
        <strain evidence="2">DSM 22082</strain>
    </source>
</reference>
<keyword evidence="3" id="KW-1185">Reference proteome</keyword>
<dbReference type="EMBL" id="LT629739">
    <property type="protein sequence ID" value="SDS61940.1"/>
    <property type="molecule type" value="Genomic_DNA"/>
</dbReference>
<dbReference type="AlphaFoldDB" id="A0A1H1TNW2"/>
<gene>
    <name evidence="2" type="ORF">SAMN04489751_2426</name>
</gene>
<accession>A0A1H1TNW2</accession>
<feature type="region of interest" description="Disordered" evidence="1">
    <location>
        <begin position="148"/>
        <end position="169"/>
    </location>
</feature>
<feature type="region of interest" description="Disordered" evidence="1">
    <location>
        <begin position="1"/>
        <end position="23"/>
    </location>
</feature>
<evidence type="ECO:0000313" key="2">
    <source>
        <dbReference type="EMBL" id="SDS61940.1"/>
    </source>
</evidence>
<sequence length="211" mass="23351">MCSRSSDSVPTAPHPRRASSGLVGLHRRCAPVRESVREAGPDHRSGRQFGIIEHSIVEDPSQQGLIDRDTGESVKKPPTRSHWPVMCGRVAKRAKPAERRIRPQCPGKRHEVSAWWRRPGWNGRSCSYRHATTSREWNVGRNSRLRIETQPASGGRSAKGCRTSPWTSPDSAMRHWSAFGARWLTRAAACSSSAVCNAPELTIATVEANSI</sequence>
<proteinExistence type="predicted"/>
<dbReference type="STRING" id="629680.SAMN04489751_2426"/>
<feature type="compositionally biased region" description="Basic and acidic residues" evidence="1">
    <location>
        <begin position="66"/>
        <end position="75"/>
    </location>
</feature>
<organism evidence="2 3">
    <name type="scientific">Brevibacterium sandarakinum</name>
    <dbReference type="NCBI Taxonomy" id="629680"/>
    <lineage>
        <taxon>Bacteria</taxon>
        <taxon>Bacillati</taxon>
        <taxon>Actinomycetota</taxon>
        <taxon>Actinomycetes</taxon>
        <taxon>Micrococcales</taxon>
        <taxon>Brevibacteriaceae</taxon>
        <taxon>Brevibacterium</taxon>
    </lineage>
</organism>
<dbReference type="Proteomes" id="UP000199700">
    <property type="component" value="Chromosome"/>
</dbReference>
<protein>
    <submittedName>
        <fullName evidence="2">Uncharacterized protein</fullName>
    </submittedName>
</protein>
<evidence type="ECO:0000313" key="3">
    <source>
        <dbReference type="Proteomes" id="UP000199700"/>
    </source>
</evidence>
<feature type="region of interest" description="Disordered" evidence="1">
    <location>
        <begin position="64"/>
        <end position="83"/>
    </location>
</feature>